<dbReference type="Proteomes" id="UP000430146">
    <property type="component" value="Unassembled WGS sequence"/>
</dbReference>
<evidence type="ECO:0000259" key="4">
    <source>
        <dbReference type="Pfam" id="PF26580"/>
    </source>
</evidence>
<name>A0A5S9RAU4_MYCVN</name>
<sequence length="172" mass="16556">MTLKTLVTSLTAGAAAAVVVGAAAAGVTLIAGGTGTPGAPAQPAVQPVVFDVPLPAAPAPDLQGPLLSTLSALSGPGSFSGSKASYIQGGIGRIEGITADRAYNNAAAKGYFPLSFAIDAIDQNGPVATANVTATAASGVVATQPLTFVAGPSPTGWQISKQSALALVTSVG</sequence>
<feature type="chain" id="PRO_5039168926" evidence="3">
    <location>
        <begin position="26"/>
        <end position="172"/>
    </location>
</feature>
<evidence type="ECO:0000313" key="5">
    <source>
        <dbReference type="EMBL" id="CAA0136840.1"/>
    </source>
</evidence>
<dbReference type="OrthoDB" id="4640894at2"/>
<dbReference type="RefSeq" id="WP_159235253.1">
    <property type="nucleotide sequence ID" value="NZ_CACSIP010000067.1"/>
</dbReference>
<feature type="domain" description="Low molecular weight antigen MTB12-like C-terminal" evidence="4">
    <location>
        <begin position="68"/>
        <end position="171"/>
    </location>
</feature>
<proteinExistence type="inferred from homology"/>
<keyword evidence="6" id="KW-1185">Reference proteome</keyword>
<comment type="similarity">
    <text evidence="2">Belongs to the MTB12 family.</text>
</comment>
<reference evidence="5 6" key="1">
    <citation type="submission" date="2019-11" db="EMBL/GenBank/DDBJ databases">
        <authorList>
            <person name="Holert J."/>
        </authorList>
    </citation>
    <scope>NUCLEOTIDE SEQUENCE [LARGE SCALE GENOMIC DNA]</scope>
    <source>
        <strain evidence="5">BC8_1</strain>
    </source>
</reference>
<evidence type="ECO:0000313" key="6">
    <source>
        <dbReference type="Proteomes" id="UP000430146"/>
    </source>
</evidence>
<dbReference type="InterPro" id="IPR058644">
    <property type="entry name" value="Mtb12-like_C"/>
</dbReference>
<dbReference type="Pfam" id="PF26580">
    <property type="entry name" value="Mtb12_C"/>
    <property type="match status" value="1"/>
</dbReference>
<evidence type="ECO:0000256" key="3">
    <source>
        <dbReference type="SAM" id="SignalP"/>
    </source>
</evidence>
<dbReference type="AlphaFoldDB" id="A0A5S9RAU4"/>
<evidence type="ECO:0000256" key="1">
    <source>
        <dbReference type="ARBA" id="ARBA00022729"/>
    </source>
</evidence>
<feature type="signal peptide" evidence="3">
    <location>
        <begin position="1"/>
        <end position="25"/>
    </location>
</feature>
<keyword evidence="1 3" id="KW-0732">Signal</keyword>
<evidence type="ECO:0000256" key="2">
    <source>
        <dbReference type="ARBA" id="ARBA00093774"/>
    </source>
</evidence>
<gene>
    <name evidence="5" type="ORF">AELLOGFF_02185</name>
</gene>
<protein>
    <submittedName>
        <fullName evidence="5">Low molecular weight antigen MTB12</fullName>
    </submittedName>
</protein>
<accession>A0A5S9RAU4</accession>
<organism evidence="5 6">
    <name type="scientific">Mycolicibacterium vanbaalenii</name>
    <name type="common">Mycobacterium vanbaalenii</name>
    <dbReference type="NCBI Taxonomy" id="110539"/>
    <lineage>
        <taxon>Bacteria</taxon>
        <taxon>Bacillati</taxon>
        <taxon>Actinomycetota</taxon>
        <taxon>Actinomycetes</taxon>
        <taxon>Mycobacteriales</taxon>
        <taxon>Mycobacteriaceae</taxon>
        <taxon>Mycolicibacterium</taxon>
    </lineage>
</organism>
<dbReference type="EMBL" id="CACSIP010000067">
    <property type="protein sequence ID" value="CAA0136840.1"/>
    <property type="molecule type" value="Genomic_DNA"/>
</dbReference>